<proteinExistence type="predicted"/>
<dbReference type="InterPro" id="IPR036101">
    <property type="entry name" value="CarD-like/TRCF_RID_sf"/>
</dbReference>
<evidence type="ECO:0000313" key="2">
    <source>
        <dbReference type="EMBL" id="HIQ98037.1"/>
    </source>
</evidence>
<dbReference type="InterPro" id="IPR003711">
    <property type="entry name" value="CarD-like/TRCF_RID"/>
</dbReference>
<dbReference type="Proteomes" id="UP000886886">
    <property type="component" value="Unassembled WGS sequence"/>
</dbReference>
<reference evidence="2" key="1">
    <citation type="submission" date="2020-10" db="EMBL/GenBank/DDBJ databases">
        <authorList>
            <person name="Gilroy R."/>
        </authorList>
    </citation>
    <scope>NUCLEOTIDE SEQUENCE</scope>
    <source>
        <strain evidence="2">ChiSjej3B21-11622</strain>
    </source>
</reference>
<dbReference type="Gene3D" id="1.20.58.1290">
    <property type="entry name" value="CarD-like, C-terminal domain"/>
    <property type="match status" value="1"/>
</dbReference>
<name>A0A9D0ZYR3_9FIRM</name>
<dbReference type="InterPro" id="IPR042215">
    <property type="entry name" value="CarD-like_C"/>
</dbReference>
<dbReference type="EMBL" id="DVFT01000230">
    <property type="protein sequence ID" value="HIQ98037.1"/>
    <property type="molecule type" value="Genomic_DNA"/>
</dbReference>
<accession>A0A9D0ZYR3</accession>
<evidence type="ECO:0000313" key="3">
    <source>
        <dbReference type="Proteomes" id="UP000886886"/>
    </source>
</evidence>
<dbReference type="Gene3D" id="2.40.10.170">
    <property type="match status" value="1"/>
</dbReference>
<protein>
    <submittedName>
        <fullName evidence="2">CarD family transcriptional regulator</fullName>
    </submittedName>
</protein>
<evidence type="ECO:0000259" key="1">
    <source>
        <dbReference type="Pfam" id="PF02559"/>
    </source>
</evidence>
<dbReference type="SUPFAM" id="SSF141259">
    <property type="entry name" value="CarD-like"/>
    <property type="match status" value="1"/>
</dbReference>
<comment type="caution">
    <text evidence="2">The sequence shown here is derived from an EMBL/GenBank/DDBJ whole genome shotgun (WGS) entry which is preliminary data.</text>
</comment>
<feature type="domain" description="CarD-like/TRCF RNAP-interacting" evidence="1">
    <location>
        <begin position="2"/>
        <end position="59"/>
    </location>
</feature>
<reference evidence="2" key="2">
    <citation type="journal article" date="2021" name="PeerJ">
        <title>Extensive microbial diversity within the chicken gut microbiome revealed by metagenomics and culture.</title>
        <authorList>
            <person name="Gilroy R."/>
            <person name="Ravi A."/>
            <person name="Getino M."/>
            <person name="Pursley I."/>
            <person name="Horton D.L."/>
            <person name="Alikhan N.F."/>
            <person name="Baker D."/>
            <person name="Gharbi K."/>
            <person name="Hall N."/>
            <person name="Watson M."/>
            <person name="Adriaenssens E.M."/>
            <person name="Foster-Nyarko E."/>
            <person name="Jarju S."/>
            <person name="Secka A."/>
            <person name="Antonio M."/>
            <person name="Oren A."/>
            <person name="Chaudhuri R.R."/>
            <person name="La Ragione R."/>
            <person name="Hildebrand F."/>
            <person name="Pallen M.J."/>
        </authorList>
    </citation>
    <scope>NUCLEOTIDE SEQUENCE</scope>
    <source>
        <strain evidence="2">ChiSjej3B21-11622</strain>
    </source>
</reference>
<dbReference type="Pfam" id="PF02559">
    <property type="entry name" value="CarD_TRCF_RID"/>
    <property type="match status" value="1"/>
</dbReference>
<sequence length="165" mass="19912">MQIGDVVVYKNKGLFRIEEIESIKRERKSPGKEYFRMRNLEDEKDILFVPAKDNEKMRKPVEKEEAMELIDGMDSLKELWVQNERAREKEYRECITSADVRGWMRIIKTVHDRKERKETITPMDKKYREEAEKALFGELAFVLKLPRKEVLPFIQSRREIREKSF</sequence>
<organism evidence="2 3">
    <name type="scientific">Candidatus Limivivens merdigallinarum</name>
    <dbReference type="NCBI Taxonomy" id="2840859"/>
    <lineage>
        <taxon>Bacteria</taxon>
        <taxon>Bacillati</taxon>
        <taxon>Bacillota</taxon>
        <taxon>Clostridia</taxon>
        <taxon>Lachnospirales</taxon>
        <taxon>Lachnospiraceae</taxon>
        <taxon>Lachnospiraceae incertae sedis</taxon>
        <taxon>Candidatus Limivivens</taxon>
    </lineage>
</organism>
<dbReference type="AlphaFoldDB" id="A0A9D0ZYR3"/>
<gene>
    <name evidence="2" type="ORF">IAB26_15915</name>
</gene>